<comment type="caution">
    <text evidence="1">The sequence shown here is derived from an EMBL/GenBank/DDBJ whole genome shotgun (WGS) entry which is preliminary data.</text>
</comment>
<sequence length="167" mass="19328">MRNLQRLKIFYTSELPRSPQSFPSNLTKITLKQIEFLHYDTTPTLENLPKLQILKLVGSEGSRDRKKFGFNCSANGFPNLEVLQMPQLHIAEWKLGEDAMQKFRNLMIKDCIYLTVLPNQLWNFSELRRIHVLWPSAALAESLVDVNYEMLVVHPPLPSASSSSRDW</sequence>
<protein>
    <submittedName>
        <fullName evidence="1">Uncharacterized protein</fullName>
    </submittedName>
</protein>
<reference evidence="1 2" key="1">
    <citation type="journal article" date="2022" name="DNA Res.">
        <title>Chromosomal-level genome assembly of the orchid tree Bauhinia variegata (Leguminosae; Cercidoideae) supports the allotetraploid origin hypothesis of Bauhinia.</title>
        <authorList>
            <person name="Zhong Y."/>
            <person name="Chen Y."/>
            <person name="Zheng D."/>
            <person name="Pang J."/>
            <person name="Liu Y."/>
            <person name="Luo S."/>
            <person name="Meng S."/>
            <person name="Qian L."/>
            <person name="Wei D."/>
            <person name="Dai S."/>
            <person name="Zhou R."/>
        </authorList>
    </citation>
    <scope>NUCLEOTIDE SEQUENCE [LARGE SCALE GENOMIC DNA]</scope>
    <source>
        <strain evidence="1">BV-YZ2020</strain>
    </source>
</reference>
<evidence type="ECO:0000313" key="1">
    <source>
        <dbReference type="EMBL" id="KAI4324118.1"/>
    </source>
</evidence>
<gene>
    <name evidence="1" type="ORF">L6164_023681</name>
</gene>
<organism evidence="1 2">
    <name type="scientific">Bauhinia variegata</name>
    <name type="common">Purple orchid tree</name>
    <name type="synonym">Phanera variegata</name>
    <dbReference type="NCBI Taxonomy" id="167791"/>
    <lineage>
        <taxon>Eukaryota</taxon>
        <taxon>Viridiplantae</taxon>
        <taxon>Streptophyta</taxon>
        <taxon>Embryophyta</taxon>
        <taxon>Tracheophyta</taxon>
        <taxon>Spermatophyta</taxon>
        <taxon>Magnoliopsida</taxon>
        <taxon>eudicotyledons</taxon>
        <taxon>Gunneridae</taxon>
        <taxon>Pentapetalae</taxon>
        <taxon>rosids</taxon>
        <taxon>fabids</taxon>
        <taxon>Fabales</taxon>
        <taxon>Fabaceae</taxon>
        <taxon>Cercidoideae</taxon>
        <taxon>Cercideae</taxon>
        <taxon>Bauhiniinae</taxon>
        <taxon>Bauhinia</taxon>
    </lineage>
</organism>
<dbReference type="EMBL" id="CM039434">
    <property type="protein sequence ID" value="KAI4324118.1"/>
    <property type="molecule type" value="Genomic_DNA"/>
</dbReference>
<proteinExistence type="predicted"/>
<accession>A0ACB9MIY6</accession>
<evidence type="ECO:0000313" key="2">
    <source>
        <dbReference type="Proteomes" id="UP000828941"/>
    </source>
</evidence>
<keyword evidence="2" id="KW-1185">Reference proteome</keyword>
<dbReference type="Proteomes" id="UP000828941">
    <property type="component" value="Chromosome 9"/>
</dbReference>
<name>A0ACB9MIY6_BAUVA</name>